<proteinExistence type="predicted"/>
<protein>
    <submittedName>
        <fullName evidence="1">Uncharacterized conserved protein YfcZ, UPF0381/DUF406 family</fullName>
    </submittedName>
</protein>
<dbReference type="EMBL" id="FOXF01000031">
    <property type="protein sequence ID" value="SFP51600.1"/>
    <property type="molecule type" value="Genomic_DNA"/>
</dbReference>
<keyword evidence="2" id="KW-1185">Reference proteome</keyword>
<dbReference type="RefSeq" id="WP_177178538.1">
    <property type="nucleotide sequence ID" value="NZ_FOXF01000031.1"/>
</dbReference>
<dbReference type="Pfam" id="PF04175">
    <property type="entry name" value="DUF406"/>
    <property type="match status" value="1"/>
</dbReference>
<dbReference type="InterPro" id="IPR035571">
    <property type="entry name" value="UPF0234-like_C"/>
</dbReference>
<dbReference type="InterPro" id="IPR005272">
    <property type="entry name" value="DUF406"/>
</dbReference>
<accession>A0A662ZJQ6</accession>
<gene>
    <name evidence="1" type="ORF">SAMN02910344_01595</name>
</gene>
<organism evidence="1 2">
    <name type="scientific">Ruminobacter amylophilus</name>
    <dbReference type="NCBI Taxonomy" id="867"/>
    <lineage>
        <taxon>Bacteria</taxon>
        <taxon>Pseudomonadati</taxon>
        <taxon>Pseudomonadota</taxon>
        <taxon>Gammaproteobacteria</taxon>
        <taxon>Aeromonadales</taxon>
        <taxon>Succinivibrionaceae</taxon>
        <taxon>Ruminobacter</taxon>
    </lineage>
</organism>
<name>A0A662ZJQ6_9GAMM</name>
<reference evidence="1 2" key="1">
    <citation type="submission" date="2016-10" db="EMBL/GenBank/DDBJ databases">
        <authorList>
            <person name="Varghese N."/>
            <person name="Submissions S."/>
        </authorList>
    </citation>
    <scope>NUCLEOTIDE SEQUENCE [LARGE SCALE GENOMIC DNA]</scope>
    <source>
        <strain evidence="1 2">DSM 1361</strain>
    </source>
</reference>
<dbReference type="Proteomes" id="UP000243745">
    <property type="component" value="Unassembled WGS sequence"/>
</dbReference>
<sequence>MADDILKDCGNECGCAMEIGTVINDNDCVFECELHGESDVVDKTYNHYVEEAKSICESAVITTEDQEKAGVLTKKVRIEFSCTAENIIFQMRVKPA</sequence>
<evidence type="ECO:0000313" key="1">
    <source>
        <dbReference type="EMBL" id="SFP51600.1"/>
    </source>
</evidence>
<evidence type="ECO:0000313" key="2">
    <source>
        <dbReference type="Proteomes" id="UP000243745"/>
    </source>
</evidence>
<dbReference type="AlphaFoldDB" id="A0A662ZJQ6"/>
<dbReference type="Gene3D" id="3.30.70.860">
    <property type="match status" value="1"/>
</dbReference>